<dbReference type="Proteomes" id="UP000801492">
    <property type="component" value="Unassembled WGS sequence"/>
</dbReference>
<evidence type="ECO:0000256" key="5">
    <source>
        <dbReference type="SAM" id="MobiDB-lite"/>
    </source>
</evidence>
<dbReference type="GO" id="GO:0016298">
    <property type="term" value="F:lipase activity"/>
    <property type="evidence" value="ECO:0007669"/>
    <property type="project" value="InterPro"/>
</dbReference>
<comment type="caution">
    <text evidence="7">The sequence shown here is derived from an EMBL/GenBank/DDBJ whole genome shotgun (WGS) entry which is preliminary data.</text>
</comment>
<evidence type="ECO:0000313" key="7">
    <source>
        <dbReference type="EMBL" id="KAF2883711.1"/>
    </source>
</evidence>
<evidence type="ECO:0000256" key="4">
    <source>
        <dbReference type="RuleBase" id="RU004262"/>
    </source>
</evidence>
<protein>
    <recommendedName>
        <fullName evidence="6">Lipase domain-containing protein</fullName>
    </recommendedName>
</protein>
<evidence type="ECO:0000259" key="6">
    <source>
        <dbReference type="Pfam" id="PF00151"/>
    </source>
</evidence>
<comment type="subcellular location">
    <subcellularLocation>
        <location evidence="1">Secreted</location>
    </subcellularLocation>
</comment>
<dbReference type="GO" id="GO:0005615">
    <property type="term" value="C:extracellular space"/>
    <property type="evidence" value="ECO:0007669"/>
    <property type="project" value="TreeGrafter"/>
</dbReference>
<dbReference type="Pfam" id="PF00151">
    <property type="entry name" value="Lipase"/>
    <property type="match status" value="1"/>
</dbReference>
<reference evidence="7" key="1">
    <citation type="submission" date="2019-08" db="EMBL/GenBank/DDBJ databases">
        <title>The genome of the North American firefly Photinus pyralis.</title>
        <authorList>
            <consortium name="Photinus pyralis genome working group"/>
            <person name="Fallon T.R."/>
            <person name="Sander Lower S.E."/>
            <person name="Weng J.-K."/>
        </authorList>
    </citation>
    <scope>NUCLEOTIDE SEQUENCE</scope>
    <source>
        <strain evidence="7">TRF0915ILg1</strain>
        <tissue evidence="7">Whole body</tissue>
    </source>
</reference>
<dbReference type="InterPro" id="IPR013818">
    <property type="entry name" value="Lipase"/>
</dbReference>
<dbReference type="PANTHER" id="PTHR11610:SF173">
    <property type="entry name" value="LIPASE DOMAIN-CONTAINING PROTEIN-RELATED"/>
    <property type="match status" value="1"/>
</dbReference>
<dbReference type="PANTHER" id="PTHR11610">
    <property type="entry name" value="LIPASE"/>
    <property type="match status" value="1"/>
</dbReference>
<keyword evidence="3" id="KW-0964">Secreted</keyword>
<name>A0A8K0G2L3_IGNLU</name>
<accession>A0A8K0G2L3</accession>
<sequence>MTNHKIDVNRRRGKGKEKVSKTLVNAEWKAPNGQPPTYFSIVRTYVNIADFEQFFRDQTVDVKPNTPGCGPPSGPKVDKSTKGGRSPGVQVEVLPSPLTRSLTTACVGDSACKDTAGKEMWPVGDPFRSCSCLAHAYDGLTMQDLPEHISVQLKYLLQTSIVKLEPNCTIPQTHNVKFLLYTRDIPDLPIILDPSDPSQINPEKKIVVVVHGWLSTPSFSKIIEMKNAYLKRYDANIIMVDWSESAHQLYEVVYCSVPEVAYLISDFFCRVSDQFNIHLSSIHLIGHSMGGQISGHTGKQVLKQCGMKIGRITGLDPSGLLFEYGPADKRLGESDAEFVDVIHTSGLQLGYYIKCGHVDFHPNCHFYPQPGCMTVNNIRNESLLTDVLCAEDRALELMAESVNSKQLLAVSCSLCPRYCSQDIITEIYQVMGEDCRAIPKPAKNFYIPTNDKYPYGQGCAAYPKWAEFCKNNQK</sequence>
<dbReference type="InterPro" id="IPR033906">
    <property type="entry name" value="Lipase_N"/>
</dbReference>
<evidence type="ECO:0000256" key="1">
    <source>
        <dbReference type="ARBA" id="ARBA00004613"/>
    </source>
</evidence>
<gene>
    <name evidence="7" type="ORF">ILUMI_22461</name>
</gene>
<keyword evidence="8" id="KW-1185">Reference proteome</keyword>
<dbReference type="SUPFAM" id="SSF53474">
    <property type="entry name" value="alpha/beta-Hydrolases"/>
    <property type="match status" value="1"/>
</dbReference>
<evidence type="ECO:0000256" key="2">
    <source>
        <dbReference type="ARBA" id="ARBA00010701"/>
    </source>
</evidence>
<feature type="region of interest" description="Disordered" evidence="5">
    <location>
        <begin position="61"/>
        <end position="87"/>
    </location>
</feature>
<evidence type="ECO:0000313" key="8">
    <source>
        <dbReference type="Proteomes" id="UP000801492"/>
    </source>
</evidence>
<comment type="similarity">
    <text evidence="2 4">Belongs to the AB hydrolase superfamily. Lipase family.</text>
</comment>
<organism evidence="7 8">
    <name type="scientific">Ignelater luminosus</name>
    <name type="common">Cucubano</name>
    <name type="synonym">Pyrophorus luminosus</name>
    <dbReference type="NCBI Taxonomy" id="2038154"/>
    <lineage>
        <taxon>Eukaryota</taxon>
        <taxon>Metazoa</taxon>
        <taxon>Ecdysozoa</taxon>
        <taxon>Arthropoda</taxon>
        <taxon>Hexapoda</taxon>
        <taxon>Insecta</taxon>
        <taxon>Pterygota</taxon>
        <taxon>Neoptera</taxon>
        <taxon>Endopterygota</taxon>
        <taxon>Coleoptera</taxon>
        <taxon>Polyphaga</taxon>
        <taxon>Elateriformia</taxon>
        <taxon>Elateroidea</taxon>
        <taxon>Elateridae</taxon>
        <taxon>Agrypninae</taxon>
        <taxon>Pyrophorini</taxon>
        <taxon>Ignelater</taxon>
    </lineage>
</organism>
<dbReference type="InterPro" id="IPR029058">
    <property type="entry name" value="AB_hydrolase_fold"/>
</dbReference>
<dbReference type="Gene3D" id="3.40.50.1820">
    <property type="entry name" value="alpha/beta hydrolase"/>
    <property type="match status" value="1"/>
</dbReference>
<dbReference type="EMBL" id="VTPC01090308">
    <property type="protein sequence ID" value="KAF2883711.1"/>
    <property type="molecule type" value="Genomic_DNA"/>
</dbReference>
<dbReference type="CDD" id="cd00707">
    <property type="entry name" value="Pancreat_lipase_like"/>
    <property type="match status" value="1"/>
</dbReference>
<proteinExistence type="inferred from homology"/>
<dbReference type="GO" id="GO:0016042">
    <property type="term" value="P:lipid catabolic process"/>
    <property type="evidence" value="ECO:0007669"/>
    <property type="project" value="TreeGrafter"/>
</dbReference>
<dbReference type="AlphaFoldDB" id="A0A8K0G2L3"/>
<evidence type="ECO:0000256" key="3">
    <source>
        <dbReference type="ARBA" id="ARBA00022525"/>
    </source>
</evidence>
<feature type="domain" description="Lipase" evidence="6">
    <location>
        <begin position="170"/>
        <end position="455"/>
    </location>
</feature>
<dbReference type="GO" id="GO:0017171">
    <property type="term" value="F:serine hydrolase activity"/>
    <property type="evidence" value="ECO:0007669"/>
    <property type="project" value="TreeGrafter"/>
</dbReference>
<dbReference type="OrthoDB" id="199913at2759"/>
<dbReference type="InterPro" id="IPR000734">
    <property type="entry name" value="TAG_lipase"/>
</dbReference>